<dbReference type="InterPro" id="IPR000270">
    <property type="entry name" value="PB1_dom"/>
</dbReference>
<dbReference type="Pfam" id="PF00564">
    <property type="entry name" value="PB1"/>
    <property type="match status" value="1"/>
</dbReference>
<feature type="non-terminal residue" evidence="2">
    <location>
        <position position="66"/>
    </location>
</feature>
<evidence type="ECO:0000313" key="3">
    <source>
        <dbReference type="EMBL" id="KAG7468813.1"/>
    </source>
</evidence>
<evidence type="ECO:0000313" key="4">
    <source>
        <dbReference type="Proteomes" id="UP000693946"/>
    </source>
</evidence>
<reference evidence="2 4" key="1">
    <citation type="journal article" date="2021" name="Sci. Rep.">
        <title>Chromosome anchoring in Senegalese sole (Solea senegalensis) reveals sex-associated markers and genome rearrangements in flatfish.</title>
        <authorList>
            <person name="Guerrero-Cozar I."/>
            <person name="Gomez-Garrido J."/>
            <person name="Berbel C."/>
            <person name="Martinez-Blanch J.F."/>
            <person name="Alioto T."/>
            <person name="Claros M.G."/>
            <person name="Gagnaire P.A."/>
            <person name="Manchado M."/>
        </authorList>
    </citation>
    <scope>NUCLEOTIDE SEQUENCE [LARGE SCALE GENOMIC DNA]</scope>
    <source>
        <strain evidence="2">Sse05_10M</strain>
    </source>
</reference>
<evidence type="ECO:0000313" key="2">
    <source>
        <dbReference type="EMBL" id="KAG7453480.1"/>
    </source>
</evidence>
<dbReference type="AlphaFoldDB" id="A0AAV6P836"/>
<evidence type="ECO:0000259" key="1">
    <source>
        <dbReference type="PROSITE" id="PS51745"/>
    </source>
</evidence>
<dbReference type="EMBL" id="JAGKHQ010001884">
    <property type="protein sequence ID" value="KAG7453480.1"/>
    <property type="molecule type" value="Genomic_DNA"/>
</dbReference>
<keyword evidence="2" id="KW-0418">Kinase</keyword>
<keyword evidence="4" id="KW-1185">Reference proteome</keyword>
<sequence>MYRLESNGSIMDLDAGRVKIKAHYCGDMLITDLAPTVTFVELCEEVRTMCSVAKQQPITLKWIDDE</sequence>
<name>A0AAV6P836_SOLSE</name>
<gene>
    <name evidence="2" type="ORF">JOB18_018355</name>
    <name evidence="3" type="ORF">JOB18_048489</name>
</gene>
<dbReference type="InterPro" id="IPR053793">
    <property type="entry name" value="PB1-like"/>
</dbReference>
<reference evidence="2" key="2">
    <citation type="submission" date="2021-03" db="EMBL/GenBank/DDBJ databases">
        <authorList>
            <person name="Guerrero-Cozar I."/>
            <person name="Gomez-Garrido J."/>
            <person name="Berbel C."/>
            <person name="Martinez-Blanch J.F."/>
            <person name="Alioto T."/>
            <person name="Claros M.G."/>
            <person name="Gagnaire P.A."/>
            <person name="Manchado M."/>
        </authorList>
    </citation>
    <scope>NUCLEOTIDE SEQUENCE</scope>
    <source>
        <strain evidence="2">Sse05_10M</strain>
        <tissue evidence="2">Blood</tissue>
    </source>
</reference>
<organism evidence="2 4">
    <name type="scientific">Solea senegalensis</name>
    <name type="common">Senegalese sole</name>
    <dbReference type="NCBI Taxonomy" id="28829"/>
    <lineage>
        <taxon>Eukaryota</taxon>
        <taxon>Metazoa</taxon>
        <taxon>Chordata</taxon>
        <taxon>Craniata</taxon>
        <taxon>Vertebrata</taxon>
        <taxon>Euteleostomi</taxon>
        <taxon>Actinopterygii</taxon>
        <taxon>Neopterygii</taxon>
        <taxon>Teleostei</taxon>
        <taxon>Neoteleostei</taxon>
        <taxon>Acanthomorphata</taxon>
        <taxon>Carangaria</taxon>
        <taxon>Pleuronectiformes</taxon>
        <taxon>Pleuronectoidei</taxon>
        <taxon>Soleidae</taxon>
        <taxon>Solea</taxon>
    </lineage>
</organism>
<dbReference type="Proteomes" id="UP000693946">
    <property type="component" value="Unassembled WGS sequence"/>
</dbReference>
<dbReference type="EMBL" id="JAGKHQ010000419">
    <property type="protein sequence ID" value="KAG7468813.1"/>
    <property type="molecule type" value="Genomic_DNA"/>
</dbReference>
<protein>
    <submittedName>
        <fullName evidence="2">Kinase C zeta type isoform X1</fullName>
    </submittedName>
</protein>
<comment type="caution">
    <text evidence="2">The sequence shown here is derived from an EMBL/GenBank/DDBJ whole genome shotgun (WGS) entry which is preliminary data.</text>
</comment>
<accession>A0AAV6P836</accession>
<feature type="domain" description="PB1" evidence="1">
    <location>
        <begin position="17"/>
        <end position="66"/>
    </location>
</feature>
<dbReference type="GO" id="GO:0016301">
    <property type="term" value="F:kinase activity"/>
    <property type="evidence" value="ECO:0007669"/>
    <property type="project" value="UniProtKB-KW"/>
</dbReference>
<keyword evidence="2" id="KW-0808">Transferase</keyword>
<proteinExistence type="predicted"/>
<dbReference type="PROSITE" id="PS51745">
    <property type="entry name" value="PB1"/>
    <property type="match status" value="1"/>
</dbReference>